<evidence type="ECO:0000313" key="1">
    <source>
        <dbReference type="Proteomes" id="UP000887569"/>
    </source>
</evidence>
<keyword evidence="1" id="KW-1185">Reference proteome</keyword>
<dbReference type="WBParaSite" id="PgE539_g002_t02">
    <property type="protein sequence ID" value="PgE539_g002_t02"/>
    <property type="gene ID" value="PgE539_g002"/>
</dbReference>
<sequence length="103" mass="11447">MHLCQKGPFALSRALHCSRGGRHKALPPSFNWRQASNCPASSSLGSWESTRIPQCSYSVLGTSHTKAAEHRVFSALNSPICNICFCRISTLPTRLRRNAYIFP</sequence>
<evidence type="ECO:0000313" key="2">
    <source>
        <dbReference type="WBParaSite" id="PgE539_g002_t02"/>
    </source>
</evidence>
<protein>
    <submittedName>
        <fullName evidence="2">Uncharacterized protein</fullName>
    </submittedName>
</protein>
<name>A0A915A3X0_PARUN</name>
<dbReference type="AlphaFoldDB" id="A0A915A3X0"/>
<proteinExistence type="predicted"/>
<organism evidence="1 2">
    <name type="scientific">Parascaris univalens</name>
    <name type="common">Nematode worm</name>
    <dbReference type="NCBI Taxonomy" id="6257"/>
    <lineage>
        <taxon>Eukaryota</taxon>
        <taxon>Metazoa</taxon>
        <taxon>Ecdysozoa</taxon>
        <taxon>Nematoda</taxon>
        <taxon>Chromadorea</taxon>
        <taxon>Rhabditida</taxon>
        <taxon>Spirurina</taxon>
        <taxon>Ascaridomorpha</taxon>
        <taxon>Ascaridoidea</taxon>
        <taxon>Ascarididae</taxon>
        <taxon>Parascaris</taxon>
    </lineage>
</organism>
<reference evidence="2" key="1">
    <citation type="submission" date="2022-11" db="UniProtKB">
        <authorList>
            <consortium name="WormBaseParasite"/>
        </authorList>
    </citation>
    <scope>IDENTIFICATION</scope>
</reference>
<accession>A0A915A3X0</accession>
<dbReference type="Proteomes" id="UP000887569">
    <property type="component" value="Unplaced"/>
</dbReference>